<evidence type="ECO:0000313" key="2">
    <source>
        <dbReference type="EMBL" id="KAG5487757.1"/>
    </source>
</evidence>
<feature type="compositionally biased region" description="Pro residues" evidence="1">
    <location>
        <begin position="1940"/>
        <end position="1950"/>
    </location>
</feature>
<feature type="region of interest" description="Disordered" evidence="1">
    <location>
        <begin position="892"/>
        <end position="928"/>
    </location>
</feature>
<feature type="compositionally biased region" description="Low complexity" evidence="1">
    <location>
        <begin position="1534"/>
        <end position="1582"/>
    </location>
</feature>
<feature type="region of interest" description="Disordered" evidence="1">
    <location>
        <begin position="1478"/>
        <end position="1500"/>
    </location>
</feature>
<feature type="compositionally biased region" description="Polar residues" evidence="1">
    <location>
        <begin position="1678"/>
        <end position="1687"/>
    </location>
</feature>
<feature type="compositionally biased region" description="Low complexity" evidence="1">
    <location>
        <begin position="1792"/>
        <end position="1806"/>
    </location>
</feature>
<feature type="region of interest" description="Disordered" evidence="1">
    <location>
        <begin position="2199"/>
        <end position="2242"/>
    </location>
</feature>
<feature type="region of interest" description="Disordered" evidence="1">
    <location>
        <begin position="1"/>
        <end position="89"/>
    </location>
</feature>
<feature type="region of interest" description="Disordered" evidence="1">
    <location>
        <begin position="307"/>
        <end position="332"/>
    </location>
</feature>
<feature type="compositionally biased region" description="Polar residues" evidence="1">
    <location>
        <begin position="1151"/>
        <end position="1164"/>
    </location>
</feature>
<feature type="region of interest" description="Disordered" evidence="1">
    <location>
        <begin position="842"/>
        <end position="875"/>
    </location>
</feature>
<proteinExistence type="predicted"/>
<feature type="region of interest" description="Disordered" evidence="1">
    <location>
        <begin position="1660"/>
        <end position="1690"/>
    </location>
</feature>
<feature type="region of interest" description="Disordered" evidence="1">
    <location>
        <begin position="232"/>
        <end position="287"/>
    </location>
</feature>
<evidence type="ECO:0000256" key="1">
    <source>
        <dbReference type="SAM" id="MobiDB-lite"/>
    </source>
</evidence>
<feature type="region of interest" description="Disordered" evidence="1">
    <location>
        <begin position="515"/>
        <end position="562"/>
    </location>
</feature>
<dbReference type="OrthoDB" id="267786at2759"/>
<sequence>MSSSAAPEADSPNSFRAESAAATAHRPLRLRSPSRTASHPRSARASAAGALSSSLLHRSSSLAKSAALPRTRQPMDGAPPPPPQDEEPVTPELVAPLERQLYNTEVRSCGHPQRLYLKVPVNLSGLDGDSSGAARRGYQGRNAGERSQAHLYAEGTEAVTPERHLTVSLVHALTPPAVSISPYAAESARLSVGSEPLVAAVADEGCSPASSASAPPALVATVEMSCVEAPHRDEARSHHSRQPQQQQQRQGCDGGAIGQPSSPPATTPAAGIHAASSTNSSPHEHFLWTGTEVPNIGANVPADDVTESASVQAAANSGEGKKLPSNGSAHTSAVQLTEGNNVVHSVVETGSDPPQVARFQPRKSQDTASSPCSGAGASASLATIYLAQEGVSSVLMTSWTGHEAAAAAEGEALLPREPLSRTAREEASASSMRSVSNVQSSAERSGDDFLSVATVALPSALVEGSAEVVPVGPAPWKLTEYSEYSLQHAKSGPIGDAHPPSTQIAPATATTVAGHTAGGRLRVPTATSSTSREALAGDDSDGETHVGDEGSGCKGPNDVRTPQESRAAAWLLDAPGHSSAAAQEEQQALRCSLQSSGARASEAPPPWMGSGKELRQMPSAEASRSPGTALLPLELSATQQQQLAQGNCEGTVAVETHSAARDEVGDVVEGPEDRVETISAALIALPIEVVAGDRAVVSSPSTSSLHAEDVSSEHAITTAAFSHSPVKLLGSVAEQAPSALAAPESSAVRGGSAAEGSRGAAGVVAKVARTRQLIGGSEVSDTDDEDAVEGEGESGGALGSAASNVLAGATTDGEEVAREGMQAVQRAASIPRVGGERVPVEGEAALPSPSDRLRVAPPAHRTVPPAPPAAAIDGGNTGRTFWSELSLISKTEAQAEPRPRNHVISDATPHGGMRARGAPSSITTLSPLPSVTNTAGMWRWPPHSSYDNRSWHHHRESSDSEQKQRQSWLAATLFQHRPAARDLSVDAGAVKGKENIAEVQDTARPPSSLFQREDRDDGFAPKRVYSPAAACLLRSPAADNVDTLVLAHRRIVADAPLNELVQLEREGRRVLIHDMLQDREAIFQQEAADFSVLSLLPPRALAAAAASSTGRWKGTRTGSSSVASDGTAESLPAWVPPLPPSPLSAAAPVSMSKSTAASMRSTVTAPPPTTREEVERLLRTRGLPGSLSLSIVSTALLTDELLWREVVEDAEASARTILQRLCQCDADAVNPCSILVQEALARQGLMTTERLERQRVRSQESSSVAGVAELLEVGRELALCRIMEDDERRELIEKAEHLGRQRLRELHWRGLAARLRQRELLQATMGGALHSAIDDVLFDETQAREELRIEEIRDVTKLLGSASGTVVRDAASRHQRPLQHRGTTPQCLQKTADTSAASVAQVQPSAVNVKSGGTAAAEHEVTGALEDHAPVGEGVDSGSDWELVDEVVSNLDISNDAAFSDAAAPPTKSVAAQPHIPAATVDSSSETSVSSSLPVSAASSKRQVAITAAARWVARQGRAQAVDSAPELFEWDPTSNAASSHSTTNARKPHSSSSAKQHTSTSSPSPHLTNMTALTTTTGNTTSSEQAAVGDSGGCAPQVTQKVLAMNASGSATSDSRRSPTTVLQTEEEQQQFLQGHKVASMAEASALLHALRCAEASVRHKRHASRRTEMTAEAVSATPTRLQGQDKSAAVPAENLDGDVAQSHSTPSLRPPLEQPNRVEGMEHVVSAPHEPRAALRSRPPSTTRAPLLISRHTIPCSLSSSPCRSYAALVHKYALQRGSPSSAPLLATAAASAESPSTPSLSSPRPYTDGDVYVYDPKQTRHSRPACRAAFKTCVGCQVPWERPCEDVGGDEAASSVGAPRSVSDPTWHTPTHAIFPSRPRRAPSGAATMPRGSASSNDAPHARQLLVLEVITDRRSARSSPTADVTVSPMSSGARPSPSPTRAPPPQRYTAPTAAWAQYVQEQQLVRCVRDRGPGDASGSESVSYASPAASGRDRSVAIGAYLDQSGCSRRRWGHAEGHTLQSTNVPPAPLLITRLPLERGPGVWMSSPRDAQSCVHVIATTAPPRTRPAAATLVDAFSQAERTGEVVRLPTTVAELLQVPQHTRLPRPAPVSSASPTRPLSFEFAGERRALRRRPTPYNYADVFCTEREQPLGRSAEAQRPSTSAAVQSPSTLSAAFISTRCAAVCKREVECELRRSLQPQSPSRPCRAPLPSSNRAGRTGSSACAASPQQTSSSSPASTCITASAAARAEAEVLTEGAAVSEKSYFDDGTAFVPKSAAVASGARHHRTLPQRRQQRHRPRCFAAGAPAWPPTSPPAAPPRQQRRHSAGVAANEAHDGDSSRVSPAGRRARRRSLQLVQPTPSSYPARVSESVGSIHSRHASQWAAQW</sequence>
<feature type="region of interest" description="Disordered" evidence="1">
    <location>
        <begin position="1106"/>
        <end position="1172"/>
    </location>
</feature>
<keyword evidence="3" id="KW-1185">Reference proteome</keyword>
<reference evidence="2 3" key="1">
    <citation type="submission" date="2021-03" db="EMBL/GenBank/DDBJ databases">
        <title>Leishmania (Mundinia) martiniquensis Genome sequencing and assembly.</title>
        <authorList>
            <person name="Almutairi H."/>
            <person name="Gatherer D."/>
        </authorList>
    </citation>
    <scope>NUCLEOTIDE SEQUENCE [LARGE SCALE GENOMIC DNA]</scope>
    <source>
        <strain evidence="2">LSCM1</strain>
    </source>
</reference>
<gene>
    <name evidence="2" type="ORF">LSCM1_08123</name>
</gene>
<feature type="region of interest" description="Disordered" evidence="1">
    <location>
        <begin position="346"/>
        <end position="373"/>
    </location>
</feature>
<feature type="region of interest" description="Disordered" evidence="1">
    <location>
        <begin position="775"/>
        <end position="802"/>
    </location>
</feature>
<accession>A0A836HK81</accession>
<dbReference type="KEGG" id="lmat:92517975"/>
<feature type="region of interest" description="Disordered" evidence="1">
    <location>
        <begin position="1792"/>
        <end position="1811"/>
    </location>
</feature>
<feature type="region of interest" description="Disordered" evidence="1">
    <location>
        <begin position="1368"/>
        <end position="1387"/>
    </location>
</feature>
<feature type="region of interest" description="Disordered" evidence="1">
    <location>
        <begin position="2282"/>
        <end position="2379"/>
    </location>
</feature>
<dbReference type="Proteomes" id="UP000673552">
    <property type="component" value="Chromosome 3"/>
</dbReference>
<evidence type="ECO:0000313" key="3">
    <source>
        <dbReference type="Proteomes" id="UP000673552"/>
    </source>
</evidence>
<feature type="compositionally biased region" description="Low complexity" evidence="1">
    <location>
        <begin position="428"/>
        <end position="442"/>
    </location>
</feature>
<feature type="compositionally biased region" description="Low complexity" evidence="1">
    <location>
        <begin position="1621"/>
        <end position="1630"/>
    </location>
</feature>
<feature type="compositionally biased region" description="Polar residues" evidence="1">
    <location>
        <begin position="1921"/>
        <end position="1933"/>
    </location>
</feature>
<feature type="compositionally biased region" description="Pro residues" evidence="1">
    <location>
        <begin position="2313"/>
        <end position="2323"/>
    </location>
</feature>
<dbReference type="EMBL" id="JAFEUZ010000003">
    <property type="protein sequence ID" value="KAG5487757.1"/>
    <property type="molecule type" value="Genomic_DNA"/>
</dbReference>
<protein>
    <submittedName>
        <fullName evidence="2">Uncharacterized protein</fullName>
    </submittedName>
</protein>
<feature type="compositionally biased region" description="Basic residues" evidence="1">
    <location>
        <begin position="2288"/>
        <end position="2305"/>
    </location>
</feature>
<dbReference type="GeneID" id="92517975"/>
<feature type="region of interest" description="Disordered" evidence="1">
    <location>
        <begin position="575"/>
        <end position="626"/>
    </location>
</feature>
<dbReference type="PANTHER" id="PTHR33472">
    <property type="entry name" value="OS01G0106600 PROTEIN"/>
    <property type="match status" value="1"/>
</dbReference>
<comment type="caution">
    <text evidence="2">The sequence shown here is derived from an EMBL/GenBank/DDBJ whole genome shotgun (WGS) entry which is preliminary data.</text>
</comment>
<feature type="region of interest" description="Disordered" evidence="1">
    <location>
        <begin position="409"/>
        <end position="444"/>
    </location>
</feature>
<feature type="region of interest" description="Disordered" evidence="1">
    <location>
        <begin position="1608"/>
        <end position="1630"/>
    </location>
</feature>
<feature type="compositionally biased region" description="Low complexity" evidence="1">
    <location>
        <begin position="2226"/>
        <end position="2242"/>
    </location>
</feature>
<dbReference type="PANTHER" id="PTHR33472:SF28">
    <property type="entry name" value="BROMO AND FHA DOMAIN-CONTAINING PROTEIN DDB_G0267958"/>
    <property type="match status" value="1"/>
</dbReference>
<feature type="compositionally biased region" description="Acidic residues" evidence="1">
    <location>
        <begin position="780"/>
        <end position="792"/>
    </location>
</feature>
<organism evidence="2 3">
    <name type="scientific">Leishmania martiniquensis</name>
    <dbReference type="NCBI Taxonomy" id="1580590"/>
    <lineage>
        <taxon>Eukaryota</taxon>
        <taxon>Discoba</taxon>
        <taxon>Euglenozoa</taxon>
        <taxon>Kinetoplastea</taxon>
        <taxon>Metakinetoplastina</taxon>
        <taxon>Trypanosomatida</taxon>
        <taxon>Trypanosomatidae</taxon>
        <taxon>Leishmaniinae</taxon>
        <taxon>Leishmania</taxon>
    </lineage>
</organism>
<name>A0A836HK81_9TRYP</name>
<feature type="compositionally biased region" description="Low complexity" evidence="1">
    <location>
        <begin position="919"/>
        <end position="928"/>
    </location>
</feature>
<dbReference type="RefSeq" id="XP_067181568.1">
    <property type="nucleotide sequence ID" value="XM_067325463.1"/>
</dbReference>
<feature type="compositionally biased region" description="Low complexity" evidence="1">
    <location>
        <begin position="31"/>
        <end position="70"/>
    </location>
</feature>
<feature type="region of interest" description="Disordered" evidence="1">
    <location>
        <begin position="1532"/>
        <end position="1594"/>
    </location>
</feature>
<feature type="region of interest" description="Disordered" evidence="1">
    <location>
        <begin position="1974"/>
        <end position="1993"/>
    </location>
</feature>
<feature type="compositionally biased region" description="Basic and acidic residues" evidence="1">
    <location>
        <begin position="418"/>
        <end position="427"/>
    </location>
</feature>
<feature type="compositionally biased region" description="Polar residues" evidence="1">
    <location>
        <begin position="1"/>
        <end position="16"/>
    </location>
</feature>
<feature type="compositionally biased region" description="Polar residues" evidence="1">
    <location>
        <begin position="2216"/>
        <end position="2225"/>
    </location>
</feature>
<feature type="region of interest" description="Disordered" evidence="1">
    <location>
        <begin position="1850"/>
        <end position="1952"/>
    </location>
</feature>